<protein>
    <submittedName>
        <fullName evidence="1">Uncharacterized protein</fullName>
    </submittedName>
</protein>
<name>A0A2V1JQ49_EUBRA</name>
<organism evidence="1 2">
    <name type="scientific">Eubacterium ramulus</name>
    <dbReference type="NCBI Taxonomy" id="39490"/>
    <lineage>
        <taxon>Bacteria</taxon>
        <taxon>Bacillati</taxon>
        <taxon>Bacillota</taxon>
        <taxon>Clostridia</taxon>
        <taxon>Eubacteriales</taxon>
        <taxon>Eubacteriaceae</taxon>
        <taxon>Eubacterium</taxon>
    </lineage>
</organism>
<gene>
    <name evidence="1" type="ORF">LG34_10725</name>
</gene>
<proteinExistence type="predicted"/>
<reference evidence="1 2" key="1">
    <citation type="submission" date="2014-09" db="EMBL/GenBank/DDBJ databases">
        <title>Butyrate-producing bacteria isolated from human gut.</title>
        <authorList>
            <person name="Zhang Q."/>
            <person name="Zhao L."/>
        </authorList>
    </citation>
    <scope>NUCLEOTIDE SEQUENCE [LARGE SCALE GENOMIC DNA]</scope>
    <source>
        <strain evidence="1 2">21</strain>
    </source>
</reference>
<dbReference type="RefSeq" id="WP_109215968.1">
    <property type="nucleotide sequence ID" value="NZ_CAJLEE010000020.1"/>
</dbReference>
<dbReference type="Gene3D" id="2.30.40.10">
    <property type="entry name" value="Urease, subunit C, domain 1"/>
    <property type="match status" value="1"/>
</dbReference>
<dbReference type="EMBL" id="JRFU01000119">
    <property type="protein sequence ID" value="PWE86316.1"/>
    <property type="molecule type" value="Genomic_DNA"/>
</dbReference>
<comment type="caution">
    <text evidence="1">The sequence shown here is derived from an EMBL/GenBank/DDBJ whole genome shotgun (WGS) entry which is preliminary data.</text>
</comment>
<keyword evidence="2" id="KW-1185">Reference proteome</keyword>
<dbReference type="OrthoDB" id="9815027at2"/>
<dbReference type="AlphaFoldDB" id="A0A2V1JQ49"/>
<dbReference type="InterPro" id="IPR011059">
    <property type="entry name" value="Metal-dep_hydrolase_composite"/>
</dbReference>
<sequence>MNSYRFVTVNGAKTLHLGDGYGIKVGNDADFVLMDAANYHQALNEDAAVPASYRKGKLIASTEPKQIKVLF</sequence>
<dbReference type="SUPFAM" id="SSF51338">
    <property type="entry name" value="Composite domain of metallo-dependent hydrolases"/>
    <property type="match status" value="1"/>
</dbReference>
<evidence type="ECO:0000313" key="2">
    <source>
        <dbReference type="Proteomes" id="UP000245288"/>
    </source>
</evidence>
<evidence type="ECO:0000313" key="1">
    <source>
        <dbReference type="EMBL" id="PWE86316.1"/>
    </source>
</evidence>
<dbReference type="GO" id="GO:0016810">
    <property type="term" value="F:hydrolase activity, acting on carbon-nitrogen (but not peptide) bonds"/>
    <property type="evidence" value="ECO:0007669"/>
    <property type="project" value="InterPro"/>
</dbReference>
<dbReference type="Proteomes" id="UP000245288">
    <property type="component" value="Unassembled WGS sequence"/>
</dbReference>
<accession>A0A2V1JQ49</accession>